<feature type="compositionally biased region" description="Polar residues" evidence="1">
    <location>
        <begin position="73"/>
        <end position="101"/>
    </location>
</feature>
<evidence type="ECO:0000256" key="1">
    <source>
        <dbReference type="SAM" id="MobiDB-lite"/>
    </source>
</evidence>
<accession>A0A8H3X4V9</accession>
<dbReference type="Proteomes" id="UP000439903">
    <property type="component" value="Unassembled WGS sequence"/>
</dbReference>
<feature type="region of interest" description="Disordered" evidence="1">
    <location>
        <begin position="63"/>
        <end position="113"/>
    </location>
</feature>
<comment type="caution">
    <text evidence="2">The sequence shown here is derived from an EMBL/GenBank/DDBJ whole genome shotgun (WGS) entry which is preliminary data.</text>
</comment>
<dbReference type="EMBL" id="WTPW01002068">
    <property type="protein sequence ID" value="KAF0399366.1"/>
    <property type="molecule type" value="Genomic_DNA"/>
</dbReference>
<evidence type="ECO:0000313" key="2">
    <source>
        <dbReference type="EMBL" id="KAF0399366.1"/>
    </source>
</evidence>
<feature type="compositionally biased region" description="Basic and acidic residues" evidence="1">
    <location>
        <begin position="102"/>
        <end position="113"/>
    </location>
</feature>
<proteinExistence type="predicted"/>
<evidence type="ECO:0000313" key="3">
    <source>
        <dbReference type="Proteomes" id="UP000439903"/>
    </source>
</evidence>
<gene>
    <name evidence="2" type="ORF">F8M41_009730</name>
</gene>
<protein>
    <submittedName>
        <fullName evidence="2">Uncharacterized protein</fullName>
    </submittedName>
</protein>
<sequence>MIKRTNSSFTATLNQLNLYRCHSPLTTSCYRLLTQRYHKFDSIPYFMIYVTLKGLHKRKFQIDSEENPPLSDYNENSSSLMTEKTYQENENLSPLSSSPRVKTNDYDIKKNIK</sequence>
<reference evidence="2 3" key="1">
    <citation type="journal article" date="2019" name="Environ. Microbiol.">
        <title>At the nexus of three kingdoms: the genome of the mycorrhizal fungus Gigaspora margarita provides insights into plant, endobacterial and fungal interactions.</title>
        <authorList>
            <person name="Venice F."/>
            <person name="Ghignone S."/>
            <person name="Salvioli di Fossalunga A."/>
            <person name="Amselem J."/>
            <person name="Novero M."/>
            <person name="Xianan X."/>
            <person name="Sedzielewska Toro K."/>
            <person name="Morin E."/>
            <person name="Lipzen A."/>
            <person name="Grigoriev I.V."/>
            <person name="Henrissat B."/>
            <person name="Martin F.M."/>
            <person name="Bonfante P."/>
        </authorList>
    </citation>
    <scope>NUCLEOTIDE SEQUENCE [LARGE SCALE GENOMIC DNA]</scope>
    <source>
        <strain evidence="2 3">BEG34</strain>
    </source>
</reference>
<organism evidence="2 3">
    <name type="scientific">Gigaspora margarita</name>
    <dbReference type="NCBI Taxonomy" id="4874"/>
    <lineage>
        <taxon>Eukaryota</taxon>
        <taxon>Fungi</taxon>
        <taxon>Fungi incertae sedis</taxon>
        <taxon>Mucoromycota</taxon>
        <taxon>Glomeromycotina</taxon>
        <taxon>Glomeromycetes</taxon>
        <taxon>Diversisporales</taxon>
        <taxon>Gigasporaceae</taxon>
        <taxon>Gigaspora</taxon>
    </lineage>
</organism>
<dbReference type="AlphaFoldDB" id="A0A8H3X4V9"/>
<keyword evidence="3" id="KW-1185">Reference proteome</keyword>
<name>A0A8H3X4V9_GIGMA</name>